<proteinExistence type="predicted"/>
<evidence type="ECO:0000259" key="1">
    <source>
        <dbReference type="Pfam" id="PF05050"/>
    </source>
</evidence>
<dbReference type="AlphaFoldDB" id="A0A1W6N5F8"/>
<dbReference type="EMBL" id="CP008743">
    <property type="protein sequence ID" value="ARN85041.1"/>
    <property type="molecule type" value="Genomic_DNA"/>
</dbReference>
<dbReference type="Gene3D" id="3.40.50.150">
    <property type="entry name" value="Vaccinia Virus protein VP39"/>
    <property type="match status" value="1"/>
</dbReference>
<evidence type="ECO:0000313" key="3">
    <source>
        <dbReference type="Proteomes" id="UP000237351"/>
    </source>
</evidence>
<evidence type="ECO:0000313" key="2">
    <source>
        <dbReference type="EMBL" id="ARN85041.1"/>
    </source>
</evidence>
<protein>
    <recommendedName>
        <fullName evidence="1">Methyltransferase FkbM domain-containing protein</fullName>
    </recommendedName>
</protein>
<sequence>MIKQAVKKMIANSAQKLVRFSIHRGCITQDEIINKLSAYEIINTPSGKLTFFCPGEIPIWRARTFFTKEPETLAWIDSFQPDDTLLDIGANIGLYSLYAGLKGHTVCAIEPMSDNFFILQRNININQLKTVQAFCLCLYNQNKLDTLKIRNDGFGQSQNSFDENTGAFDETYEFSYQQGVVGITLDYLAQQTFIPNHIKLDVDGHELKVLEGGHKTLQNKNVKSILIEMNEKGKKHQETCDFICKHGFSIASKSHSEMMNNEKYSKFKNYIFTRIE</sequence>
<dbReference type="STRING" id="1414854.GQ61_06775"/>
<dbReference type="Proteomes" id="UP000237351">
    <property type="component" value="Chromosome"/>
</dbReference>
<dbReference type="RefSeq" id="WP_085784556.1">
    <property type="nucleotide sequence ID" value="NZ_CP008743.1"/>
</dbReference>
<name>A0A1W6N5F8_9PROT</name>
<organism evidence="2 3">
    <name type="scientific">Candidatus Nucleicultrix amoebiphila FS5</name>
    <dbReference type="NCBI Taxonomy" id="1414854"/>
    <lineage>
        <taxon>Bacteria</taxon>
        <taxon>Pseudomonadati</taxon>
        <taxon>Pseudomonadota</taxon>
        <taxon>Alphaproteobacteria</taxon>
        <taxon>Holosporales</taxon>
        <taxon>Candidatus Nucleicultricaceae</taxon>
        <taxon>Candidatus Nucleicultrix</taxon>
    </lineage>
</organism>
<dbReference type="PANTHER" id="PTHR34203">
    <property type="entry name" value="METHYLTRANSFERASE, FKBM FAMILY PROTEIN"/>
    <property type="match status" value="1"/>
</dbReference>
<dbReference type="Pfam" id="PF05050">
    <property type="entry name" value="Methyltransf_21"/>
    <property type="match status" value="1"/>
</dbReference>
<dbReference type="KEGG" id="naf:GQ61_06775"/>
<reference evidence="2 3" key="1">
    <citation type="submission" date="2014-06" db="EMBL/GenBank/DDBJ databases">
        <title>The genome of the endonuclear symbiont Nucleicultrix amoebiphila.</title>
        <authorList>
            <person name="Schulz F."/>
            <person name="Horn M."/>
        </authorList>
    </citation>
    <scope>NUCLEOTIDE SEQUENCE [LARGE SCALE GENOMIC DNA]</scope>
    <source>
        <strain evidence="2 3">FS5</strain>
    </source>
</reference>
<dbReference type="InterPro" id="IPR006342">
    <property type="entry name" value="FkbM_mtfrase"/>
</dbReference>
<dbReference type="NCBIfam" id="TIGR01444">
    <property type="entry name" value="fkbM_fam"/>
    <property type="match status" value="1"/>
</dbReference>
<keyword evidence="3" id="KW-1185">Reference proteome</keyword>
<gene>
    <name evidence="2" type="ORF">GQ61_06775</name>
</gene>
<feature type="domain" description="Methyltransferase FkbM" evidence="1">
    <location>
        <begin position="87"/>
        <end position="249"/>
    </location>
</feature>
<dbReference type="InterPro" id="IPR052514">
    <property type="entry name" value="SAM-dependent_MTase"/>
</dbReference>
<dbReference type="SUPFAM" id="SSF53335">
    <property type="entry name" value="S-adenosyl-L-methionine-dependent methyltransferases"/>
    <property type="match status" value="1"/>
</dbReference>
<dbReference type="InterPro" id="IPR029063">
    <property type="entry name" value="SAM-dependent_MTases_sf"/>
</dbReference>
<dbReference type="PANTHER" id="PTHR34203:SF15">
    <property type="entry name" value="SLL1173 PROTEIN"/>
    <property type="match status" value="1"/>
</dbReference>
<accession>A0A1W6N5F8</accession>
<dbReference type="OrthoDB" id="5679686at2"/>